<dbReference type="PANTHER" id="PTHR43663">
    <property type="entry name" value="CHROMATE TRANSPORT PROTEIN-RELATED"/>
    <property type="match status" value="1"/>
</dbReference>
<dbReference type="Pfam" id="PF02417">
    <property type="entry name" value="Chromate_transp"/>
    <property type="match status" value="1"/>
</dbReference>
<evidence type="ECO:0000256" key="7">
    <source>
        <dbReference type="SAM" id="Phobius"/>
    </source>
</evidence>
<dbReference type="OrthoDB" id="556585at2"/>
<dbReference type="EMBL" id="CP023270">
    <property type="protein sequence ID" value="AVJ29582.1"/>
    <property type="molecule type" value="Genomic_DNA"/>
</dbReference>
<keyword evidence="9" id="KW-1185">Reference proteome</keyword>
<feature type="transmembrane region" description="Helical" evidence="7">
    <location>
        <begin position="110"/>
        <end position="130"/>
    </location>
</feature>
<evidence type="ECO:0000256" key="2">
    <source>
        <dbReference type="ARBA" id="ARBA00005262"/>
    </source>
</evidence>
<keyword evidence="6 7" id="KW-0472">Membrane</keyword>
<evidence type="ECO:0000256" key="5">
    <source>
        <dbReference type="ARBA" id="ARBA00022989"/>
    </source>
</evidence>
<dbReference type="GO" id="GO:0015109">
    <property type="term" value="F:chromate transmembrane transporter activity"/>
    <property type="evidence" value="ECO:0007669"/>
    <property type="project" value="InterPro"/>
</dbReference>
<dbReference type="Proteomes" id="UP000239477">
    <property type="component" value="Chromosome"/>
</dbReference>
<accession>A0A2S0IC25</accession>
<name>A0A2S0IC25_9BURK</name>
<evidence type="ECO:0000313" key="8">
    <source>
        <dbReference type="EMBL" id="AVJ29582.1"/>
    </source>
</evidence>
<keyword evidence="4 7" id="KW-0812">Transmembrane</keyword>
<feature type="transmembrane region" description="Helical" evidence="7">
    <location>
        <begin position="76"/>
        <end position="98"/>
    </location>
</feature>
<keyword evidence="3" id="KW-1003">Cell membrane</keyword>
<evidence type="ECO:0000313" key="9">
    <source>
        <dbReference type="Proteomes" id="UP000239477"/>
    </source>
</evidence>
<comment type="subcellular location">
    <subcellularLocation>
        <location evidence="1">Cell membrane</location>
        <topology evidence="1">Multi-pass membrane protein</topology>
    </subcellularLocation>
</comment>
<dbReference type="GO" id="GO:0005886">
    <property type="term" value="C:plasma membrane"/>
    <property type="evidence" value="ECO:0007669"/>
    <property type="project" value="UniProtKB-SubCell"/>
</dbReference>
<dbReference type="InterPro" id="IPR003370">
    <property type="entry name" value="Chromate_transpt"/>
</dbReference>
<gene>
    <name evidence="8" type="ORF">CLM73_22135</name>
</gene>
<evidence type="ECO:0000256" key="4">
    <source>
        <dbReference type="ARBA" id="ARBA00022692"/>
    </source>
</evidence>
<dbReference type="PANTHER" id="PTHR43663:SF1">
    <property type="entry name" value="CHROMATE TRANSPORTER"/>
    <property type="match status" value="1"/>
</dbReference>
<protein>
    <submittedName>
        <fullName evidence="8">Chromate transporter</fullName>
    </submittedName>
</protein>
<proteinExistence type="inferred from homology"/>
<reference evidence="8 9" key="1">
    <citation type="submission" date="2017-09" db="EMBL/GenBank/DDBJ databases">
        <title>Genomic, metabolic, and phenotypic characteristics of bacterial isolates from the natural microbiome of the model nematode Caenorhabditis elegans.</title>
        <authorList>
            <person name="Zimmermann J."/>
            <person name="Obeng N."/>
            <person name="Yang W."/>
            <person name="Obeng O."/>
            <person name="Kissoyan K."/>
            <person name="Pees B."/>
            <person name="Dirksen P."/>
            <person name="Hoppner M."/>
            <person name="Franke A."/>
            <person name="Rosenstiel P."/>
            <person name="Leippe M."/>
            <person name="Dierking K."/>
            <person name="Kaleta C."/>
            <person name="Schulenburg H."/>
        </authorList>
    </citation>
    <scope>NUCLEOTIDE SEQUENCE [LARGE SCALE GENOMIC DNA]</scope>
    <source>
        <strain evidence="8 9">MYb73</strain>
    </source>
</reference>
<evidence type="ECO:0000256" key="1">
    <source>
        <dbReference type="ARBA" id="ARBA00004651"/>
    </source>
</evidence>
<feature type="transmembrane region" description="Helical" evidence="7">
    <location>
        <begin position="6"/>
        <end position="27"/>
    </location>
</feature>
<sequence length="174" mass="18198">MIHTLVALVLIFTELSVLAFGGGNTILPEMQRQVVQVHGWMTAADFSALFALGQAAPGPNLMVVTLVGWHVAGLPGVLATTIAKFGPSSIITVIALGLWEKFKDRPWRGVIQAGIFPMTVGLVAASASLITEASVHTWLLGAITAIVAILASVTRIHPLWLLFAGALAGLLGIS</sequence>
<dbReference type="RefSeq" id="WP_105240265.1">
    <property type="nucleotide sequence ID" value="NZ_CP023270.1"/>
</dbReference>
<feature type="transmembrane region" description="Helical" evidence="7">
    <location>
        <begin position="136"/>
        <end position="153"/>
    </location>
</feature>
<comment type="similarity">
    <text evidence="2">Belongs to the chromate ion transporter (CHR) (TC 2.A.51) family.</text>
</comment>
<evidence type="ECO:0000256" key="6">
    <source>
        <dbReference type="ARBA" id="ARBA00023136"/>
    </source>
</evidence>
<organism evidence="8 9">
    <name type="scientific">Achromobacter spanius</name>
    <dbReference type="NCBI Taxonomy" id="217203"/>
    <lineage>
        <taxon>Bacteria</taxon>
        <taxon>Pseudomonadati</taxon>
        <taxon>Pseudomonadota</taxon>
        <taxon>Betaproteobacteria</taxon>
        <taxon>Burkholderiales</taxon>
        <taxon>Alcaligenaceae</taxon>
        <taxon>Achromobacter</taxon>
    </lineage>
</organism>
<evidence type="ECO:0000256" key="3">
    <source>
        <dbReference type="ARBA" id="ARBA00022475"/>
    </source>
</evidence>
<dbReference type="AlphaFoldDB" id="A0A2S0IC25"/>
<keyword evidence="5 7" id="KW-1133">Transmembrane helix</keyword>
<dbReference type="InterPro" id="IPR052518">
    <property type="entry name" value="CHR_Transporter"/>
</dbReference>